<dbReference type="Proteomes" id="UP001186944">
    <property type="component" value="Unassembled WGS sequence"/>
</dbReference>
<name>A0AA88Y325_PINIB</name>
<gene>
    <name evidence="2" type="ORF">FSP39_009579</name>
</gene>
<protein>
    <submittedName>
        <fullName evidence="2">Uncharacterized protein</fullName>
    </submittedName>
</protein>
<accession>A0AA88Y325</accession>
<evidence type="ECO:0000256" key="1">
    <source>
        <dbReference type="SAM" id="MobiDB-lite"/>
    </source>
</evidence>
<evidence type="ECO:0000313" key="3">
    <source>
        <dbReference type="Proteomes" id="UP001186944"/>
    </source>
</evidence>
<organism evidence="2 3">
    <name type="scientific">Pinctada imbricata</name>
    <name type="common">Atlantic pearl-oyster</name>
    <name type="synonym">Pinctada martensii</name>
    <dbReference type="NCBI Taxonomy" id="66713"/>
    <lineage>
        <taxon>Eukaryota</taxon>
        <taxon>Metazoa</taxon>
        <taxon>Spiralia</taxon>
        <taxon>Lophotrochozoa</taxon>
        <taxon>Mollusca</taxon>
        <taxon>Bivalvia</taxon>
        <taxon>Autobranchia</taxon>
        <taxon>Pteriomorphia</taxon>
        <taxon>Pterioida</taxon>
        <taxon>Pterioidea</taxon>
        <taxon>Pteriidae</taxon>
        <taxon>Pinctada</taxon>
    </lineage>
</organism>
<dbReference type="EMBL" id="VSWD01000007">
    <property type="protein sequence ID" value="KAK3097430.1"/>
    <property type="molecule type" value="Genomic_DNA"/>
</dbReference>
<dbReference type="AlphaFoldDB" id="A0AA88Y325"/>
<sequence length="329" mass="38080">MSSRNSYEGNIHYVRQRPSSYHGHREGRIVERRYVRNVEGYSDDSDSDIIERRVVRRSRTPESTGGVIEHRRIVRRISDADDDYLRQYQRQISLKEQNEVSDSVHSERISYRQNIPQKNITNPTVTYVRTNSVDNDRSMREYVTRRQKTHDPRVVQEYYIEPETRDVGVQMTTQYRIAPIAPMKPPPPPKKIIRNVGTQTKKREKPKPPTPPPKPETPPPPPPPPPRTPTPPPKPPPPMIEVVPEKPIVIPETPKKPKVRSSYHYVRVGGGWKKVKHRKTDQHTIEFPGLNSALIRKYLAVTYHGHTGFWNCKYIMGDPAINFASNSAQ</sequence>
<feature type="region of interest" description="Disordered" evidence="1">
    <location>
        <begin position="178"/>
        <end position="240"/>
    </location>
</feature>
<reference evidence="2" key="1">
    <citation type="submission" date="2019-08" db="EMBL/GenBank/DDBJ databases">
        <title>The improved chromosome-level genome for the pearl oyster Pinctada fucata martensii using PacBio sequencing and Hi-C.</title>
        <authorList>
            <person name="Zheng Z."/>
        </authorList>
    </citation>
    <scope>NUCLEOTIDE SEQUENCE</scope>
    <source>
        <strain evidence="2">ZZ-2019</strain>
        <tissue evidence="2">Adductor muscle</tissue>
    </source>
</reference>
<comment type="caution">
    <text evidence="2">The sequence shown here is derived from an EMBL/GenBank/DDBJ whole genome shotgun (WGS) entry which is preliminary data.</text>
</comment>
<feature type="region of interest" description="Disordered" evidence="1">
    <location>
        <begin position="1"/>
        <end position="25"/>
    </location>
</feature>
<evidence type="ECO:0000313" key="2">
    <source>
        <dbReference type="EMBL" id="KAK3097430.1"/>
    </source>
</evidence>
<proteinExistence type="predicted"/>
<feature type="compositionally biased region" description="Pro residues" evidence="1">
    <location>
        <begin position="208"/>
        <end position="239"/>
    </location>
</feature>
<keyword evidence="3" id="KW-1185">Reference proteome</keyword>